<dbReference type="EMBL" id="JNOC01000128">
    <property type="protein sequence ID" value="KPH53656.1"/>
    <property type="molecule type" value="Genomic_DNA"/>
</dbReference>
<evidence type="ECO:0000313" key="2">
    <source>
        <dbReference type="EMBL" id="KPH53656.1"/>
    </source>
</evidence>
<dbReference type="Proteomes" id="UP000037997">
    <property type="component" value="Unassembled WGS sequence"/>
</dbReference>
<gene>
    <name evidence="2" type="ORF">HPU229334_00890</name>
</gene>
<feature type="transmembrane region" description="Helical" evidence="1">
    <location>
        <begin position="51"/>
        <end position="75"/>
    </location>
</feature>
<name>A0A0N1MNA0_9HELI</name>
<comment type="caution">
    <text evidence="2">The sequence shown here is derived from an EMBL/GenBank/DDBJ whole genome shotgun (WGS) entry which is preliminary data.</text>
</comment>
<sequence>MLCVLLLLMYGNFHISVLTTDYGVKLLNFIALECFNEERFYVYARGIGTGLYLAGVAVVSIFAMSLYSLVCYGLYNKYQGIQFFLIIFTIFIIYFFVLCLSFPSYRLANLLLNFSAFCLMYIEIILLYRIKNKYKARE</sequence>
<keyword evidence="1" id="KW-1133">Transmembrane helix</keyword>
<evidence type="ECO:0000313" key="3">
    <source>
        <dbReference type="Proteomes" id="UP000037997"/>
    </source>
</evidence>
<organism evidence="2 3">
    <name type="scientific">Helicobacter pullorum</name>
    <dbReference type="NCBI Taxonomy" id="35818"/>
    <lineage>
        <taxon>Bacteria</taxon>
        <taxon>Pseudomonadati</taxon>
        <taxon>Campylobacterota</taxon>
        <taxon>Epsilonproteobacteria</taxon>
        <taxon>Campylobacterales</taxon>
        <taxon>Helicobacteraceae</taxon>
        <taxon>Helicobacter</taxon>
    </lineage>
</organism>
<dbReference type="AlphaFoldDB" id="A0A0N1MNA0"/>
<keyword evidence="1" id="KW-0812">Transmembrane</keyword>
<feature type="transmembrane region" description="Helical" evidence="1">
    <location>
        <begin position="110"/>
        <end position="128"/>
    </location>
</feature>
<dbReference type="PATRIC" id="fig|35818.11.peg.173"/>
<feature type="transmembrane region" description="Helical" evidence="1">
    <location>
        <begin position="82"/>
        <end position="104"/>
    </location>
</feature>
<keyword evidence="1" id="KW-0472">Membrane</keyword>
<protein>
    <submittedName>
        <fullName evidence="2">Uncharacterized protein</fullName>
    </submittedName>
</protein>
<evidence type="ECO:0000256" key="1">
    <source>
        <dbReference type="SAM" id="Phobius"/>
    </source>
</evidence>
<accession>A0A0N1MNA0</accession>
<proteinExistence type="predicted"/>
<reference evidence="2 3" key="1">
    <citation type="submission" date="2014-06" db="EMBL/GenBank/DDBJ databases">
        <title>Helicobacter pullorum isolates in fresh chicken meat - phenotypic and genotypic features.</title>
        <authorList>
            <person name="Borges V."/>
            <person name="Santos A."/>
            <person name="Correia C.B."/>
            <person name="Saraiva M."/>
            <person name="Menard A."/>
            <person name="Vieira L."/>
            <person name="Sampaio D.A."/>
            <person name="Gomes J.P."/>
            <person name="Oleastro M."/>
        </authorList>
    </citation>
    <scope>NUCLEOTIDE SEQUENCE [LARGE SCALE GENOMIC DNA]</scope>
    <source>
        <strain evidence="2 3">229334/12</strain>
    </source>
</reference>